<sequence>MKVYFAAAAAAAATTLALSANAADVNVIGAHRDTAAAMTMTKDPAARVNVVGAQSPAMMMSADDAARMRPSLRIATKDILDRPTALLNKNTLATDNNVYITRSNVVFTQNDRLAMHEQAATTSTTGTDMSTATLAKNVLRAVSAPQTDDVLMSKAMKREQSIQSEAPRGIVLLLGTKDILRQPTAIINKNMAMTDTQSVVRDTVISPTSNDVVILSGASKVADAVLPASAVKIGQIKSETETEIESSEAEPQYRVAFMYPKSGEPEDTHKEQWGLMGAGWGLGWRYPLGWWNTFGAGLYGGGCGLGFPMGGFFYC</sequence>
<gene>
    <name evidence="2" type="ORF">P43SY_000487</name>
</gene>
<organism evidence="2 3">
    <name type="scientific">Pythium insidiosum</name>
    <name type="common">Pythiosis disease agent</name>
    <dbReference type="NCBI Taxonomy" id="114742"/>
    <lineage>
        <taxon>Eukaryota</taxon>
        <taxon>Sar</taxon>
        <taxon>Stramenopiles</taxon>
        <taxon>Oomycota</taxon>
        <taxon>Peronosporomycetes</taxon>
        <taxon>Pythiales</taxon>
        <taxon>Pythiaceae</taxon>
        <taxon>Pythium</taxon>
    </lineage>
</organism>
<dbReference type="AlphaFoldDB" id="A0AAD5Q7W7"/>
<keyword evidence="3" id="KW-1185">Reference proteome</keyword>
<dbReference type="EMBL" id="JAKCXM010000093">
    <property type="protein sequence ID" value="KAJ0402873.1"/>
    <property type="molecule type" value="Genomic_DNA"/>
</dbReference>
<protein>
    <submittedName>
        <fullName evidence="2">Uncharacterized protein</fullName>
    </submittedName>
</protein>
<proteinExistence type="predicted"/>
<comment type="caution">
    <text evidence="2">The sequence shown here is derived from an EMBL/GenBank/DDBJ whole genome shotgun (WGS) entry which is preliminary data.</text>
</comment>
<name>A0AAD5Q7W7_PYTIN</name>
<evidence type="ECO:0000256" key="1">
    <source>
        <dbReference type="SAM" id="SignalP"/>
    </source>
</evidence>
<evidence type="ECO:0000313" key="3">
    <source>
        <dbReference type="Proteomes" id="UP001209570"/>
    </source>
</evidence>
<accession>A0AAD5Q7W7</accession>
<reference evidence="2" key="1">
    <citation type="submission" date="2021-12" db="EMBL/GenBank/DDBJ databases">
        <title>Prjna785345.</title>
        <authorList>
            <person name="Rujirawat T."/>
            <person name="Krajaejun T."/>
        </authorList>
    </citation>
    <scope>NUCLEOTIDE SEQUENCE</scope>
    <source>
        <strain evidence="2">Pi057C3</strain>
    </source>
</reference>
<feature type="chain" id="PRO_5041911839" evidence="1">
    <location>
        <begin position="23"/>
        <end position="315"/>
    </location>
</feature>
<keyword evidence="1" id="KW-0732">Signal</keyword>
<evidence type="ECO:0000313" key="2">
    <source>
        <dbReference type="EMBL" id="KAJ0402873.1"/>
    </source>
</evidence>
<feature type="signal peptide" evidence="1">
    <location>
        <begin position="1"/>
        <end position="22"/>
    </location>
</feature>
<dbReference type="Proteomes" id="UP001209570">
    <property type="component" value="Unassembled WGS sequence"/>
</dbReference>